<gene>
    <name evidence="1" type="ORF">HUJ06_014356</name>
</gene>
<dbReference type="AlphaFoldDB" id="A0A822Z635"/>
<dbReference type="EMBL" id="DUZY01000005">
    <property type="protein sequence ID" value="DAD40033.1"/>
    <property type="molecule type" value="Genomic_DNA"/>
</dbReference>
<evidence type="ECO:0000313" key="2">
    <source>
        <dbReference type="Proteomes" id="UP000607653"/>
    </source>
</evidence>
<dbReference type="Proteomes" id="UP000607653">
    <property type="component" value="Unassembled WGS sequence"/>
</dbReference>
<name>A0A822Z635_NELNU</name>
<organism evidence="1 2">
    <name type="scientific">Nelumbo nucifera</name>
    <name type="common">Sacred lotus</name>
    <dbReference type="NCBI Taxonomy" id="4432"/>
    <lineage>
        <taxon>Eukaryota</taxon>
        <taxon>Viridiplantae</taxon>
        <taxon>Streptophyta</taxon>
        <taxon>Embryophyta</taxon>
        <taxon>Tracheophyta</taxon>
        <taxon>Spermatophyta</taxon>
        <taxon>Magnoliopsida</taxon>
        <taxon>Proteales</taxon>
        <taxon>Nelumbonaceae</taxon>
        <taxon>Nelumbo</taxon>
    </lineage>
</organism>
<protein>
    <submittedName>
        <fullName evidence="1">Uncharacterized protein</fullName>
    </submittedName>
</protein>
<comment type="caution">
    <text evidence="1">The sequence shown here is derived from an EMBL/GenBank/DDBJ whole genome shotgun (WGS) entry which is preliminary data.</text>
</comment>
<accession>A0A822Z635</accession>
<sequence length="70" mass="7923">MLFSYIIDVVDTRAITRRSRDGSLIAVIKTLMNPNCWNCPADGILLVRFGSLVKKSRSTSFDSHCCRFLL</sequence>
<evidence type="ECO:0000313" key="1">
    <source>
        <dbReference type="EMBL" id="DAD40033.1"/>
    </source>
</evidence>
<reference evidence="1 2" key="1">
    <citation type="journal article" date="2020" name="Mol. Biol. Evol.">
        <title>Distinct Expression and Methylation Patterns for Genes with Different Fates following a Single Whole-Genome Duplication in Flowering Plants.</title>
        <authorList>
            <person name="Shi T."/>
            <person name="Rahmani R.S."/>
            <person name="Gugger P.F."/>
            <person name="Wang M."/>
            <person name="Li H."/>
            <person name="Zhang Y."/>
            <person name="Li Z."/>
            <person name="Wang Q."/>
            <person name="Van de Peer Y."/>
            <person name="Marchal K."/>
            <person name="Chen J."/>
        </authorList>
    </citation>
    <scope>NUCLEOTIDE SEQUENCE [LARGE SCALE GENOMIC DNA]</scope>
    <source>
        <tissue evidence="1">Leaf</tissue>
    </source>
</reference>
<keyword evidence="2" id="KW-1185">Reference proteome</keyword>
<proteinExistence type="predicted"/>